<evidence type="ECO:0000313" key="3">
    <source>
        <dbReference type="EMBL" id="MBP1296879.1"/>
    </source>
</evidence>
<proteinExistence type="predicted"/>
<organism evidence="3 4">
    <name type="scientific">Bradyrhizobium elkanii</name>
    <dbReference type="NCBI Taxonomy" id="29448"/>
    <lineage>
        <taxon>Bacteria</taxon>
        <taxon>Pseudomonadati</taxon>
        <taxon>Pseudomonadota</taxon>
        <taxon>Alphaproteobacteria</taxon>
        <taxon>Hyphomicrobiales</taxon>
        <taxon>Nitrobacteraceae</taxon>
        <taxon>Bradyrhizobium</taxon>
    </lineage>
</organism>
<feature type="transmembrane region" description="Helical" evidence="1">
    <location>
        <begin position="146"/>
        <end position="169"/>
    </location>
</feature>
<dbReference type="EMBL" id="JAFICZ010000001">
    <property type="protein sequence ID" value="MBP1296879.1"/>
    <property type="molecule type" value="Genomic_DNA"/>
</dbReference>
<feature type="domain" description="CAAX prenyl protease 2/Lysostaphin resistance protein A-like" evidence="2">
    <location>
        <begin position="155"/>
        <end position="244"/>
    </location>
</feature>
<feature type="transmembrane region" description="Helical" evidence="1">
    <location>
        <begin position="181"/>
        <end position="202"/>
    </location>
</feature>
<keyword evidence="3" id="KW-0378">Hydrolase</keyword>
<evidence type="ECO:0000259" key="2">
    <source>
        <dbReference type="Pfam" id="PF02517"/>
    </source>
</evidence>
<gene>
    <name evidence="3" type="ORF">JOH49_006632</name>
</gene>
<feature type="transmembrane region" description="Helical" evidence="1">
    <location>
        <begin position="72"/>
        <end position="92"/>
    </location>
</feature>
<name>A0A8I1YE22_BRAEL</name>
<comment type="caution">
    <text evidence="3">The sequence shown here is derived from an EMBL/GenBank/DDBJ whole genome shotgun (WGS) entry which is preliminary data.</text>
</comment>
<accession>A0A8I1YE22</accession>
<keyword evidence="1" id="KW-0472">Membrane</keyword>
<dbReference type="GO" id="GO:0006508">
    <property type="term" value="P:proteolysis"/>
    <property type="evidence" value="ECO:0007669"/>
    <property type="project" value="UniProtKB-KW"/>
</dbReference>
<dbReference type="GO" id="GO:0004175">
    <property type="term" value="F:endopeptidase activity"/>
    <property type="evidence" value="ECO:0007669"/>
    <property type="project" value="UniProtKB-ARBA"/>
</dbReference>
<dbReference type="Proteomes" id="UP000673383">
    <property type="component" value="Unassembled WGS sequence"/>
</dbReference>
<sequence length="254" mass="27898">MSNFENAGARTPASAPPLRTWDFWETAFVILIAYGVFTLAGGWAMTIIITAQDGVARMSPAQLRDFAAQGRWYGAGLTIASPLTIGVLWIAIRKVRRGFAEYLALNWPSTAEVMRAFAIFAGILLVESVIKWCVGDDGSALDDQRMYVVNGAGGLLIFLIGTCIAGPVMEEFLIRGFLYRGWSESFLGPIGAIVLTASVWAMTHTQYDVYGKLEIFGMGLALGYCRWRSNSTWLTVMMHSALNTYICFVTGPYV</sequence>
<keyword evidence="3" id="KW-0645">Protease</keyword>
<dbReference type="AlphaFoldDB" id="A0A8I1YE22"/>
<dbReference type="RefSeq" id="WP_245163988.1">
    <property type="nucleotide sequence ID" value="NZ_JAFICZ010000001.1"/>
</dbReference>
<feature type="transmembrane region" description="Helical" evidence="1">
    <location>
        <begin position="27"/>
        <end position="51"/>
    </location>
</feature>
<reference evidence="3" key="1">
    <citation type="submission" date="2021-02" db="EMBL/GenBank/DDBJ databases">
        <title>Genomic Encyclopedia of Type Strains, Phase IV (KMG-V): Genome sequencing to study the core and pangenomes of soil and plant-associated prokaryotes.</title>
        <authorList>
            <person name="Whitman W."/>
        </authorList>
    </citation>
    <scope>NUCLEOTIDE SEQUENCE</scope>
    <source>
        <strain evidence="3">USDA 406</strain>
    </source>
</reference>
<keyword evidence="1" id="KW-0812">Transmembrane</keyword>
<dbReference type="InterPro" id="IPR003675">
    <property type="entry name" value="Rce1/LyrA-like_dom"/>
</dbReference>
<evidence type="ECO:0000313" key="4">
    <source>
        <dbReference type="Proteomes" id="UP000673383"/>
    </source>
</evidence>
<feature type="transmembrane region" description="Helical" evidence="1">
    <location>
        <begin position="112"/>
        <end position="134"/>
    </location>
</feature>
<evidence type="ECO:0000256" key="1">
    <source>
        <dbReference type="SAM" id="Phobius"/>
    </source>
</evidence>
<dbReference type="GO" id="GO:0080120">
    <property type="term" value="P:CAAX-box protein maturation"/>
    <property type="evidence" value="ECO:0007669"/>
    <property type="project" value="UniProtKB-ARBA"/>
</dbReference>
<dbReference type="Pfam" id="PF02517">
    <property type="entry name" value="Rce1-like"/>
    <property type="match status" value="1"/>
</dbReference>
<keyword evidence="1" id="KW-1133">Transmembrane helix</keyword>
<protein>
    <submittedName>
        <fullName evidence="3">Membrane protease YdiL (CAAX protease family)</fullName>
    </submittedName>
</protein>